<organism evidence="5 6">
    <name type="scientific">bacterium (Candidatus Blackallbacteria) CG17_big_fil_post_rev_8_21_14_2_50_48_46</name>
    <dbReference type="NCBI Taxonomy" id="2014261"/>
    <lineage>
        <taxon>Bacteria</taxon>
        <taxon>Candidatus Blackallbacteria</taxon>
    </lineage>
</organism>
<dbReference type="PROSITE" id="PS50005">
    <property type="entry name" value="TPR"/>
    <property type="match status" value="2"/>
</dbReference>
<dbReference type="Pfam" id="PF13432">
    <property type="entry name" value="TPR_16"/>
    <property type="match status" value="1"/>
</dbReference>
<feature type="signal peptide" evidence="4">
    <location>
        <begin position="1"/>
        <end position="22"/>
    </location>
</feature>
<protein>
    <submittedName>
        <fullName evidence="5">Uncharacterized protein</fullName>
    </submittedName>
</protein>
<feature type="repeat" description="TPR" evidence="3">
    <location>
        <begin position="59"/>
        <end position="92"/>
    </location>
</feature>
<dbReference type="InterPro" id="IPR011990">
    <property type="entry name" value="TPR-like_helical_dom_sf"/>
</dbReference>
<accession>A0A2M7GA42</accession>
<keyword evidence="4" id="KW-0732">Signal</keyword>
<gene>
    <name evidence="5" type="ORF">COW36_02535</name>
</gene>
<name>A0A2M7GA42_9BACT</name>
<dbReference type="SUPFAM" id="SSF48452">
    <property type="entry name" value="TPR-like"/>
    <property type="match status" value="1"/>
</dbReference>
<dbReference type="Gene3D" id="1.25.40.10">
    <property type="entry name" value="Tetratricopeptide repeat domain"/>
    <property type="match status" value="1"/>
</dbReference>
<comment type="caution">
    <text evidence="5">The sequence shown here is derived from an EMBL/GenBank/DDBJ whole genome shotgun (WGS) entry which is preliminary data.</text>
</comment>
<dbReference type="Proteomes" id="UP000231019">
    <property type="component" value="Unassembled WGS sequence"/>
</dbReference>
<proteinExistence type="predicted"/>
<evidence type="ECO:0000256" key="2">
    <source>
        <dbReference type="ARBA" id="ARBA00022803"/>
    </source>
</evidence>
<dbReference type="PANTHER" id="PTHR44858:SF1">
    <property type="entry name" value="UDP-N-ACETYLGLUCOSAMINE--PEPTIDE N-ACETYLGLUCOSAMINYLTRANSFERASE SPINDLY-RELATED"/>
    <property type="match status" value="1"/>
</dbReference>
<dbReference type="InterPro" id="IPR019734">
    <property type="entry name" value="TPR_rpt"/>
</dbReference>
<evidence type="ECO:0000313" key="5">
    <source>
        <dbReference type="EMBL" id="PIW19005.1"/>
    </source>
</evidence>
<reference evidence="5 6" key="1">
    <citation type="submission" date="2017-09" db="EMBL/GenBank/DDBJ databases">
        <title>Depth-based differentiation of microbial function through sediment-hosted aquifers and enrichment of novel symbionts in the deep terrestrial subsurface.</title>
        <authorList>
            <person name="Probst A.J."/>
            <person name="Ladd B."/>
            <person name="Jarett J.K."/>
            <person name="Geller-Mcgrath D.E."/>
            <person name="Sieber C.M."/>
            <person name="Emerson J.B."/>
            <person name="Anantharaman K."/>
            <person name="Thomas B.C."/>
            <person name="Malmstrom R."/>
            <person name="Stieglmeier M."/>
            <person name="Klingl A."/>
            <person name="Woyke T."/>
            <person name="Ryan C.M."/>
            <person name="Banfield J.F."/>
        </authorList>
    </citation>
    <scope>NUCLEOTIDE SEQUENCE [LARGE SCALE GENOMIC DNA]</scope>
    <source>
        <strain evidence="5">CG17_big_fil_post_rev_8_21_14_2_50_48_46</strain>
    </source>
</reference>
<dbReference type="Pfam" id="PF13181">
    <property type="entry name" value="TPR_8"/>
    <property type="match status" value="1"/>
</dbReference>
<feature type="repeat" description="TPR" evidence="3">
    <location>
        <begin position="25"/>
        <end position="58"/>
    </location>
</feature>
<dbReference type="InterPro" id="IPR050498">
    <property type="entry name" value="Ycf3"/>
</dbReference>
<dbReference type="AlphaFoldDB" id="A0A2M7GA42"/>
<dbReference type="SMART" id="SM00028">
    <property type="entry name" value="TPR"/>
    <property type="match status" value="3"/>
</dbReference>
<evidence type="ECO:0000256" key="4">
    <source>
        <dbReference type="SAM" id="SignalP"/>
    </source>
</evidence>
<dbReference type="EMBL" id="PFFQ01000006">
    <property type="protein sequence ID" value="PIW19005.1"/>
    <property type="molecule type" value="Genomic_DNA"/>
</dbReference>
<dbReference type="PANTHER" id="PTHR44858">
    <property type="entry name" value="TETRATRICOPEPTIDE REPEAT PROTEIN 6"/>
    <property type="match status" value="1"/>
</dbReference>
<evidence type="ECO:0000313" key="6">
    <source>
        <dbReference type="Proteomes" id="UP000231019"/>
    </source>
</evidence>
<evidence type="ECO:0000256" key="1">
    <source>
        <dbReference type="ARBA" id="ARBA00022737"/>
    </source>
</evidence>
<feature type="chain" id="PRO_5014682619" evidence="4">
    <location>
        <begin position="23"/>
        <end position="156"/>
    </location>
</feature>
<sequence>MKKLLLICVFLANAFVLSPARAASAEDFFHQGQIFAAQKSYDKAQEAYLQALATDPEFEPAYISLALIYSMKKDYAKALFQLDAALKLNPKGALAHKVKGLIFKEQGKAEAAIASFQAYLKAVPAEQLKAKEKQEIEALIAQLEKEKGQPAAEGGQ</sequence>
<keyword evidence="2 3" id="KW-0802">TPR repeat</keyword>
<keyword evidence="1" id="KW-0677">Repeat</keyword>
<evidence type="ECO:0000256" key="3">
    <source>
        <dbReference type="PROSITE-ProRule" id="PRU00339"/>
    </source>
</evidence>